<feature type="transmembrane region" description="Helical" evidence="1">
    <location>
        <begin position="6"/>
        <end position="31"/>
    </location>
</feature>
<dbReference type="GeneID" id="59052811"/>
<dbReference type="Proteomes" id="UP000054928">
    <property type="component" value="Unassembled WGS sequence"/>
</dbReference>
<keyword evidence="1" id="KW-0812">Transmembrane</keyword>
<organism evidence="2 3">
    <name type="scientific">Plasmopara halstedii</name>
    <name type="common">Downy mildew of sunflower</name>
    <dbReference type="NCBI Taxonomy" id="4781"/>
    <lineage>
        <taxon>Eukaryota</taxon>
        <taxon>Sar</taxon>
        <taxon>Stramenopiles</taxon>
        <taxon>Oomycota</taxon>
        <taxon>Peronosporomycetes</taxon>
        <taxon>Peronosporales</taxon>
        <taxon>Peronosporaceae</taxon>
        <taxon>Plasmopara</taxon>
    </lineage>
</organism>
<keyword evidence="1" id="KW-1133">Transmembrane helix</keyword>
<sequence>MESVTVLWMYVQWLLETHGWKLLGSAILFYVGRQRYREFKTHRHHKQMLAAANGAFQAQ</sequence>
<evidence type="ECO:0000313" key="3">
    <source>
        <dbReference type="Proteomes" id="UP000054928"/>
    </source>
</evidence>
<dbReference type="RefSeq" id="XP_036263393.1">
    <property type="nucleotide sequence ID" value="XM_036407138.1"/>
</dbReference>
<keyword evidence="3" id="KW-1185">Reference proteome</keyword>
<evidence type="ECO:0000313" key="2">
    <source>
        <dbReference type="EMBL" id="CEG46965.1"/>
    </source>
</evidence>
<accession>A0A0P1AZC9</accession>
<evidence type="ECO:0000256" key="1">
    <source>
        <dbReference type="SAM" id="Phobius"/>
    </source>
</evidence>
<name>A0A0P1AZC9_PLAHL</name>
<reference evidence="3" key="1">
    <citation type="submission" date="2014-09" db="EMBL/GenBank/DDBJ databases">
        <authorList>
            <person name="Sharma Rahul"/>
            <person name="Thines Marco"/>
        </authorList>
    </citation>
    <scope>NUCLEOTIDE SEQUENCE [LARGE SCALE GENOMIC DNA]</scope>
</reference>
<proteinExistence type="predicted"/>
<dbReference type="EMBL" id="CCYD01002371">
    <property type="protein sequence ID" value="CEG46965.1"/>
    <property type="molecule type" value="Genomic_DNA"/>
</dbReference>
<dbReference type="AlphaFoldDB" id="A0A0P1AZC9"/>
<keyword evidence="1" id="KW-0472">Membrane</keyword>
<dbReference type="OrthoDB" id="165773at2759"/>
<protein>
    <submittedName>
        <fullName evidence="2">Uncharacterized protein</fullName>
    </submittedName>
</protein>